<keyword evidence="1" id="KW-0051">Antiviral defense</keyword>
<dbReference type="GO" id="GO:0051607">
    <property type="term" value="P:defense response to virus"/>
    <property type="evidence" value="ECO:0007669"/>
    <property type="project" value="UniProtKB-KW"/>
</dbReference>
<dbReference type="CDD" id="cd09693">
    <property type="entry name" value="Cas5_I"/>
    <property type="match status" value="1"/>
</dbReference>
<gene>
    <name evidence="2" type="ordered locus">Marpi_0275</name>
</gene>
<protein>
    <submittedName>
        <fullName evidence="2">CRISPR-associated protein Cas5, subtype I-B/TNEAP</fullName>
    </submittedName>
</protein>
<reference evidence="2 3" key="1">
    <citation type="journal article" date="2012" name="J. Bacteriol.">
        <title>Complete Genome Sequence of the Thermophilic, Piezophilic, Heterotrophic Bacterium Marinitoga piezophila KA3.</title>
        <authorList>
            <person name="Lucas S."/>
            <person name="Han J."/>
            <person name="Lapidus A."/>
            <person name="Cheng J.F."/>
            <person name="Goodwin L.A."/>
            <person name="Pitluck S."/>
            <person name="Peters L."/>
            <person name="Mikhailova N."/>
            <person name="Teshima H."/>
            <person name="Detter J.C."/>
            <person name="Han C."/>
            <person name="Tapia R."/>
            <person name="Land M."/>
            <person name="Hauser L."/>
            <person name="Kyrpides N.C."/>
            <person name="Ivanova N."/>
            <person name="Pagani I."/>
            <person name="Vannier P."/>
            <person name="Oger P."/>
            <person name="Bartlett D.H."/>
            <person name="Noll K.M."/>
            <person name="Woyke T."/>
            <person name="Jebbar M."/>
        </authorList>
    </citation>
    <scope>NUCLEOTIDE SEQUENCE [LARGE SCALE GENOMIC DNA]</scope>
    <source>
        <strain evidence="3">DSM 14283 / JCM 11233 / KA3</strain>
    </source>
</reference>
<dbReference type="NCBIfam" id="TIGR01895">
    <property type="entry name" value="cas_Cas5t"/>
    <property type="match status" value="1"/>
</dbReference>
<dbReference type="AlphaFoldDB" id="H2J3Z9"/>
<reference evidence="3" key="2">
    <citation type="submission" date="2012-01" db="EMBL/GenBank/DDBJ databases">
        <title>Complete sequence of chromosome of Marinitoga piezophila KA3.</title>
        <authorList>
            <person name="Lucas S."/>
            <person name="Han J."/>
            <person name="Lapidus A."/>
            <person name="Cheng J.-F."/>
            <person name="Goodwin L."/>
            <person name="Pitluck S."/>
            <person name="Peters L."/>
            <person name="Mikhailova N."/>
            <person name="Teshima H."/>
            <person name="Detter J.C."/>
            <person name="Han C."/>
            <person name="Tapia R."/>
            <person name="Land M."/>
            <person name="Hauser L."/>
            <person name="Kyrpides N."/>
            <person name="Ivanova N."/>
            <person name="Pagani I."/>
            <person name="Jebbar M."/>
            <person name="Vannier P."/>
            <person name="Oger P."/>
            <person name="Cario A."/>
            <person name="Bartlett D."/>
            <person name="Noll K.M."/>
            <person name="Woyke T."/>
        </authorList>
    </citation>
    <scope>NUCLEOTIDE SEQUENCE [LARGE SCALE GENOMIC DNA]</scope>
    <source>
        <strain evidence="3">DSM 14283 / JCM 11233 / KA3</strain>
    </source>
</reference>
<dbReference type="HOGENOM" id="CLU_102545_0_0_0"/>
<dbReference type="RefSeq" id="WP_014295799.1">
    <property type="nucleotide sequence ID" value="NC_016751.1"/>
</dbReference>
<accession>H2J3Z9</accession>
<dbReference type="eggNOG" id="COG1688">
    <property type="taxonomic scope" value="Bacteria"/>
</dbReference>
<proteinExistence type="predicted"/>
<evidence type="ECO:0000256" key="1">
    <source>
        <dbReference type="ARBA" id="ARBA00023118"/>
    </source>
</evidence>
<keyword evidence="3" id="KW-1185">Reference proteome</keyword>
<name>H2J3Z9_MARPK</name>
<evidence type="ECO:0000313" key="2">
    <source>
        <dbReference type="EMBL" id="AEX84727.1"/>
    </source>
</evidence>
<dbReference type="KEGG" id="mpz:Marpi_0275"/>
<dbReference type="STRING" id="443254.Marpi_0275"/>
<dbReference type="InterPro" id="IPR013337">
    <property type="entry name" value="CRISPR-assoc_prot_Cas5_Tneap"/>
</dbReference>
<organism evidence="2 3">
    <name type="scientific">Marinitoga piezophila (strain DSM 14283 / JCM 11233 / KA3)</name>
    <dbReference type="NCBI Taxonomy" id="443254"/>
    <lineage>
        <taxon>Bacteria</taxon>
        <taxon>Thermotogati</taxon>
        <taxon>Thermotogota</taxon>
        <taxon>Thermotogae</taxon>
        <taxon>Petrotogales</taxon>
        <taxon>Petrotogaceae</taxon>
        <taxon>Marinitoga</taxon>
    </lineage>
</organism>
<dbReference type="InterPro" id="IPR013422">
    <property type="entry name" value="CRISPR-assoc_prot_Cas5_N"/>
</dbReference>
<dbReference type="Proteomes" id="UP000007161">
    <property type="component" value="Chromosome"/>
</dbReference>
<dbReference type="EMBL" id="CP003257">
    <property type="protein sequence ID" value="AEX84727.1"/>
    <property type="molecule type" value="Genomic_DNA"/>
</dbReference>
<dbReference type="NCBIfam" id="TIGR02593">
    <property type="entry name" value="CRISPR_cas5"/>
    <property type="match status" value="1"/>
</dbReference>
<dbReference type="OrthoDB" id="58845at2"/>
<evidence type="ECO:0000313" key="3">
    <source>
        <dbReference type="Proteomes" id="UP000007161"/>
    </source>
</evidence>
<sequence length="218" mass="25338">MKVYRIYISSWTASFRYPNLISGFQPTLLVPPFSTINGLISSAKGDYFIPQKEKIGYVFRAKSKNIDLETIYQMEKSLKNIKSNVIKREFLVEAELFLYTDSKVIAGYFLKPKYQLLLGRSSDLATVKNIDEIEIEEKNNLKNLKGTIIPLKYGIMPGVIHALPKYFSNTIPRKNIGTQPYCILDWNYKQEEITIHALGFSDYDKKLKIDWDVYWQEP</sequence>